<evidence type="ECO:0000256" key="1">
    <source>
        <dbReference type="ARBA" id="ARBA00038396"/>
    </source>
</evidence>
<dbReference type="AlphaFoldDB" id="A0A250VS75"/>
<comment type="similarity">
    <text evidence="1">Belongs to the flavin-dependent halogenase family. Bacterial tryptophan halogenase subfamily.</text>
</comment>
<dbReference type="SUPFAM" id="SSF51905">
    <property type="entry name" value="FAD/NAD(P)-binding domain"/>
    <property type="match status" value="1"/>
</dbReference>
<dbReference type="PANTHER" id="PTHR43747">
    <property type="entry name" value="FAD-BINDING PROTEIN"/>
    <property type="match status" value="1"/>
</dbReference>
<reference evidence="3" key="1">
    <citation type="submission" date="2017-05" db="EMBL/GenBank/DDBJ databases">
        <title>Streptomyces olivochromogenes NBRC 3561 whole genome shotgun sequence.</title>
        <authorList>
            <person name="Dohra H."/>
            <person name="Kodani S."/>
        </authorList>
    </citation>
    <scope>NUCLEOTIDE SEQUENCE [LARGE SCALE GENOMIC DNA]</scope>
    <source>
        <strain evidence="3">NBRC 3561</strain>
    </source>
</reference>
<sequence length="347" mass="36594">MDARHVRTDADVLIAGAGPAGCAAAIVCASAGLRTVLTERLAAPVARPGEALHPGAETLLARLLPGGFADAVGARHEGITVGWGTEPRFQPFGRDESGPWHGFQVDRRRLDALLLDRAREAGAEVRLGCRVREPVVEGGAVTGVRLGGTAAPLRTRTVIDATGRARWLSRALGLTAPPRSPRLLIRYGYAAGSCPQRDAAPAIAADRSGWTWTARVGRDRYQWMRLDFVPEQGRPRSGPPKEFAGLVPEGPARSADVSWRLCSRAAGPGWFVAGDAGVLLDPASSHGVLRALLSGWTAGSLAAGVAGHVLEEGEAAGMYGRWLREGAERDMTELSARYAELGAHGFG</sequence>
<dbReference type="Pfam" id="PF12831">
    <property type="entry name" value="FAD_oxidored"/>
    <property type="match status" value="1"/>
</dbReference>
<gene>
    <name evidence="2" type="ORF">SO3561_08514</name>
</gene>
<proteinExistence type="inferred from homology"/>
<dbReference type="RefSeq" id="WP_067380512.1">
    <property type="nucleotide sequence ID" value="NZ_BDQI01000030.1"/>
</dbReference>
<name>A0A250VS75_STROL</name>
<accession>A0A250VS75</accession>
<dbReference type="STRING" id="1963.AQJ27_40425"/>
<dbReference type="InterPro" id="IPR036188">
    <property type="entry name" value="FAD/NAD-bd_sf"/>
</dbReference>
<protein>
    <submittedName>
        <fullName evidence="2">FAD-binding protein</fullName>
    </submittedName>
</protein>
<evidence type="ECO:0000313" key="3">
    <source>
        <dbReference type="Proteomes" id="UP000217446"/>
    </source>
</evidence>
<dbReference type="PRINTS" id="PR00368">
    <property type="entry name" value="FADPNR"/>
</dbReference>
<comment type="caution">
    <text evidence="2">The sequence shown here is derived from an EMBL/GenBank/DDBJ whole genome shotgun (WGS) entry which is preliminary data.</text>
</comment>
<dbReference type="InterPro" id="IPR050816">
    <property type="entry name" value="Flavin-dep_Halogenase_NPB"/>
</dbReference>
<evidence type="ECO:0000313" key="2">
    <source>
        <dbReference type="EMBL" id="GAX56946.1"/>
    </source>
</evidence>
<keyword evidence="3" id="KW-1185">Reference proteome</keyword>
<organism evidence="2 3">
    <name type="scientific">Streptomyces olivochromogenes</name>
    <dbReference type="NCBI Taxonomy" id="1963"/>
    <lineage>
        <taxon>Bacteria</taxon>
        <taxon>Bacillati</taxon>
        <taxon>Actinomycetota</taxon>
        <taxon>Actinomycetes</taxon>
        <taxon>Kitasatosporales</taxon>
        <taxon>Streptomycetaceae</taxon>
        <taxon>Streptomyces</taxon>
    </lineage>
</organism>
<dbReference type="EMBL" id="BDQI01000030">
    <property type="protein sequence ID" value="GAX56946.1"/>
    <property type="molecule type" value="Genomic_DNA"/>
</dbReference>
<dbReference type="Gene3D" id="3.50.50.60">
    <property type="entry name" value="FAD/NAD(P)-binding domain"/>
    <property type="match status" value="1"/>
</dbReference>
<dbReference type="PANTHER" id="PTHR43747:SF1">
    <property type="entry name" value="SLR1998 PROTEIN"/>
    <property type="match status" value="1"/>
</dbReference>
<dbReference type="Proteomes" id="UP000217446">
    <property type="component" value="Unassembled WGS sequence"/>
</dbReference>